<dbReference type="InterPro" id="IPR011990">
    <property type="entry name" value="TPR-like_helical_dom_sf"/>
</dbReference>
<evidence type="ECO:0000256" key="5">
    <source>
        <dbReference type="ARBA" id="ARBA00040665"/>
    </source>
</evidence>
<keyword evidence="4" id="KW-0802">TPR repeat</keyword>
<dbReference type="Proteomes" id="UP000035740">
    <property type="component" value="Unassembled WGS sequence"/>
</dbReference>
<comment type="subcellular location">
    <subcellularLocation>
        <location evidence="1">Cytoplasm</location>
    </subcellularLocation>
</comment>
<organism evidence="6 7">
    <name type="scientific">Beta vulgaris subsp. vulgaris</name>
    <name type="common">Beet</name>
    <dbReference type="NCBI Taxonomy" id="3555"/>
    <lineage>
        <taxon>Eukaryota</taxon>
        <taxon>Viridiplantae</taxon>
        <taxon>Streptophyta</taxon>
        <taxon>Embryophyta</taxon>
        <taxon>Tracheophyta</taxon>
        <taxon>Spermatophyta</taxon>
        <taxon>Magnoliopsida</taxon>
        <taxon>eudicotyledons</taxon>
        <taxon>Gunneridae</taxon>
        <taxon>Pentapetalae</taxon>
        <taxon>Caryophyllales</taxon>
        <taxon>Chenopodiaceae</taxon>
        <taxon>Betoideae</taxon>
        <taxon>Beta</taxon>
    </lineage>
</organism>
<dbReference type="PANTHER" id="PTHR46630:SF1">
    <property type="entry name" value="TETRATRICOPEPTIDE REPEAT PROTEIN 29"/>
    <property type="match status" value="1"/>
</dbReference>
<evidence type="ECO:0000256" key="1">
    <source>
        <dbReference type="ARBA" id="ARBA00004496"/>
    </source>
</evidence>
<keyword evidence="3" id="KW-0677">Repeat</keyword>
<dbReference type="OrthoDB" id="626167at2759"/>
<sequence length="189" mass="21163">KSNRYQARVITILIRPRRLHDIAAAIRFHDLHLKAARDAGDDEGVMLAGRHLTQIYRVQAEELQEAGQLQQSVDSLSRCLEAALAADDRKAEGYANYKLGTTLTALGDARNSIPYLENFLRISRQIQDRIGEGDAEAALGRSCRTLKEKARAIRHFEAYVEIATESHREDAQQKAFGELGSIYSELGKK</sequence>
<dbReference type="SUPFAM" id="SSF48452">
    <property type="entry name" value="TPR-like"/>
    <property type="match status" value="1"/>
</dbReference>
<dbReference type="InterPro" id="IPR019734">
    <property type="entry name" value="TPR_rpt"/>
</dbReference>
<dbReference type="PANTHER" id="PTHR46630">
    <property type="entry name" value="TETRATRICOPEPTIDE REPEAT PROTEIN 29"/>
    <property type="match status" value="1"/>
</dbReference>
<gene>
    <name evidence="6" type="ORF">BVRB_033570</name>
</gene>
<dbReference type="InterPro" id="IPR051476">
    <property type="entry name" value="Bac_ResReg_Asp_Phosphatase"/>
</dbReference>
<dbReference type="AlphaFoldDB" id="A0A0J8AJX2"/>
<keyword evidence="2" id="KW-0963">Cytoplasm</keyword>
<protein>
    <recommendedName>
        <fullName evidence="5">Tetratricopeptide repeat protein 29</fullName>
    </recommendedName>
</protein>
<evidence type="ECO:0000313" key="7">
    <source>
        <dbReference type="Proteomes" id="UP000035740"/>
    </source>
</evidence>
<dbReference type="Gramene" id="KMS87722">
    <property type="protein sequence ID" value="KMS87722"/>
    <property type="gene ID" value="BVRB_033570"/>
</dbReference>
<dbReference type="EMBL" id="KQ105433">
    <property type="protein sequence ID" value="KMS87722.1"/>
    <property type="molecule type" value="Genomic_DNA"/>
</dbReference>
<evidence type="ECO:0000256" key="3">
    <source>
        <dbReference type="ARBA" id="ARBA00022737"/>
    </source>
</evidence>
<dbReference type="Pfam" id="PF13181">
    <property type="entry name" value="TPR_8"/>
    <property type="match status" value="1"/>
</dbReference>
<reference evidence="6 7" key="1">
    <citation type="journal article" date="2014" name="Nature">
        <title>The genome of the recently domesticated crop plant sugar beet (Beta vulgaris).</title>
        <authorList>
            <person name="Dohm J.C."/>
            <person name="Minoche A.E."/>
            <person name="Holtgrawe D."/>
            <person name="Capella-Gutierrez S."/>
            <person name="Zakrzewski F."/>
            <person name="Tafer H."/>
            <person name="Rupp O."/>
            <person name="Sorensen T.R."/>
            <person name="Stracke R."/>
            <person name="Reinhardt R."/>
            <person name="Goesmann A."/>
            <person name="Kraft T."/>
            <person name="Schulz B."/>
            <person name="Stadler P.F."/>
            <person name="Schmidt T."/>
            <person name="Gabaldon T."/>
            <person name="Lehrach H."/>
            <person name="Weisshaar B."/>
            <person name="Himmelbauer H."/>
        </authorList>
    </citation>
    <scope>NUCLEOTIDE SEQUENCE [LARGE SCALE GENOMIC DNA]</scope>
    <source>
        <tissue evidence="6">Taproot</tissue>
    </source>
</reference>
<feature type="non-terminal residue" evidence="6">
    <location>
        <position position="1"/>
    </location>
</feature>
<name>A0A0J8AJX2_BETVV</name>
<evidence type="ECO:0000256" key="4">
    <source>
        <dbReference type="ARBA" id="ARBA00022803"/>
    </source>
</evidence>
<evidence type="ECO:0000313" key="6">
    <source>
        <dbReference type="EMBL" id="KMS87722.1"/>
    </source>
</evidence>
<dbReference type="Gene3D" id="1.25.40.10">
    <property type="entry name" value="Tetratricopeptide repeat domain"/>
    <property type="match status" value="1"/>
</dbReference>
<evidence type="ECO:0000256" key="2">
    <source>
        <dbReference type="ARBA" id="ARBA00022490"/>
    </source>
</evidence>
<accession>A0A0J8AJX2</accession>
<proteinExistence type="predicted"/>
<dbReference type="GO" id="GO:0005737">
    <property type="term" value="C:cytoplasm"/>
    <property type="evidence" value="ECO:0007669"/>
    <property type="project" value="UniProtKB-SubCell"/>
</dbReference>
<keyword evidence="7" id="KW-1185">Reference proteome</keyword>